<organism evidence="1 2">
    <name type="scientific">Holothuria leucospilota</name>
    <name type="common">Black long sea cucumber</name>
    <name type="synonym">Mertensiothuria leucospilota</name>
    <dbReference type="NCBI Taxonomy" id="206669"/>
    <lineage>
        <taxon>Eukaryota</taxon>
        <taxon>Metazoa</taxon>
        <taxon>Echinodermata</taxon>
        <taxon>Eleutherozoa</taxon>
        <taxon>Echinozoa</taxon>
        <taxon>Holothuroidea</taxon>
        <taxon>Aspidochirotacea</taxon>
        <taxon>Aspidochirotida</taxon>
        <taxon>Holothuriidae</taxon>
        <taxon>Holothuria</taxon>
    </lineage>
</organism>
<accession>A0A9Q1HBX6</accession>
<keyword evidence="2" id="KW-1185">Reference proteome</keyword>
<reference evidence="1" key="1">
    <citation type="submission" date="2021-10" db="EMBL/GenBank/DDBJ databases">
        <title>Tropical sea cucumber genome reveals ecological adaptation and Cuvierian tubules defense mechanism.</title>
        <authorList>
            <person name="Chen T."/>
        </authorList>
    </citation>
    <scope>NUCLEOTIDE SEQUENCE</scope>
    <source>
        <strain evidence="1">Nanhai2018</strain>
        <tissue evidence="1">Muscle</tissue>
    </source>
</reference>
<name>A0A9Q1HBX6_HOLLE</name>
<dbReference type="OrthoDB" id="6162224at2759"/>
<evidence type="ECO:0000313" key="2">
    <source>
        <dbReference type="Proteomes" id="UP001152320"/>
    </source>
</evidence>
<sequence length="132" mass="15700">MATRKKHVSSPPRIKTKFSASPSIERSDFENFFFEKGISSLIHFFPKNFNLEKFRALTEDDLQDDYRVEDAEDRQRLMRAINLCREEEDDRTEGQLDNIGDTEESLEGEIFTKANPFGCYRRELLLLYDHRW</sequence>
<dbReference type="EMBL" id="JAIZAY010000006">
    <property type="protein sequence ID" value="KAJ8040395.1"/>
    <property type="molecule type" value="Genomic_DNA"/>
</dbReference>
<evidence type="ECO:0000313" key="1">
    <source>
        <dbReference type="EMBL" id="KAJ8040395.1"/>
    </source>
</evidence>
<dbReference type="Proteomes" id="UP001152320">
    <property type="component" value="Chromosome 6"/>
</dbReference>
<gene>
    <name evidence="1" type="ORF">HOLleu_14675</name>
</gene>
<proteinExistence type="predicted"/>
<protein>
    <submittedName>
        <fullName evidence="1">Uncharacterized protein</fullName>
    </submittedName>
</protein>
<dbReference type="AlphaFoldDB" id="A0A9Q1HBX6"/>
<comment type="caution">
    <text evidence="1">The sequence shown here is derived from an EMBL/GenBank/DDBJ whole genome shotgun (WGS) entry which is preliminary data.</text>
</comment>